<reference evidence="1" key="1">
    <citation type="submission" date="2014-12" db="EMBL/GenBank/DDBJ databases">
        <title>Insight into the proteome of Arion vulgaris.</title>
        <authorList>
            <person name="Aradska J."/>
            <person name="Bulat T."/>
            <person name="Smidak R."/>
            <person name="Sarate P."/>
            <person name="Gangsoo J."/>
            <person name="Sialana F."/>
            <person name="Bilban M."/>
            <person name="Lubec G."/>
        </authorList>
    </citation>
    <scope>NUCLEOTIDE SEQUENCE</scope>
    <source>
        <tissue evidence="1">Skin</tissue>
    </source>
</reference>
<sequence>ELLPTSICDLVSREKKARSGSGDSGRGTDCSIIDISSHGNNNNLTDTGIDLTISDCTTHIETAQSSNDDSDLIKPELTTKLSEFHTGNGLNLFNG</sequence>
<gene>
    <name evidence="1" type="primary">ORF31358</name>
</gene>
<feature type="non-terminal residue" evidence="1">
    <location>
        <position position="1"/>
    </location>
</feature>
<feature type="non-terminal residue" evidence="1">
    <location>
        <position position="95"/>
    </location>
</feature>
<protein>
    <submittedName>
        <fullName evidence="1">Uncharacterized protein</fullName>
    </submittedName>
</protein>
<proteinExistence type="predicted"/>
<organism evidence="1">
    <name type="scientific">Arion vulgaris</name>
    <dbReference type="NCBI Taxonomy" id="1028688"/>
    <lineage>
        <taxon>Eukaryota</taxon>
        <taxon>Metazoa</taxon>
        <taxon>Spiralia</taxon>
        <taxon>Lophotrochozoa</taxon>
        <taxon>Mollusca</taxon>
        <taxon>Gastropoda</taxon>
        <taxon>Heterobranchia</taxon>
        <taxon>Euthyneura</taxon>
        <taxon>Panpulmonata</taxon>
        <taxon>Eupulmonata</taxon>
        <taxon>Stylommatophora</taxon>
        <taxon>Helicina</taxon>
        <taxon>Arionoidea</taxon>
        <taxon>Arionidae</taxon>
        <taxon>Arion</taxon>
    </lineage>
</organism>
<dbReference type="AlphaFoldDB" id="A0A0B6YNZ0"/>
<name>A0A0B6YNZ0_9EUPU</name>
<accession>A0A0B6YNZ0</accession>
<dbReference type="EMBL" id="HACG01011027">
    <property type="protein sequence ID" value="CEK57892.1"/>
    <property type="molecule type" value="Transcribed_RNA"/>
</dbReference>
<evidence type="ECO:0000313" key="1">
    <source>
        <dbReference type="EMBL" id="CEK57892.1"/>
    </source>
</evidence>